<sequence length="86" mass="9144">MRALLWVLTALLFVTGLVLAVLTMGTFASLVPNGGTSLWLRSLGGIESLLSARLHLDSLPGFTRATLMTILTGLVFALSAFVKPRS</sequence>
<feature type="transmembrane region" description="Helical" evidence="1">
    <location>
        <begin position="62"/>
        <end position="82"/>
    </location>
</feature>
<evidence type="ECO:0000313" key="3">
    <source>
        <dbReference type="Proteomes" id="UP000647587"/>
    </source>
</evidence>
<evidence type="ECO:0000313" key="2">
    <source>
        <dbReference type="EMBL" id="GGK32974.1"/>
    </source>
</evidence>
<dbReference type="EMBL" id="BMPP01000012">
    <property type="protein sequence ID" value="GGK32974.1"/>
    <property type="molecule type" value="Genomic_DNA"/>
</dbReference>
<dbReference type="RefSeq" id="WP_189010023.1">
    <property type="nucleotide sequence ID" value="NZ_BMPP01000012.1"/>
</dbReference>
<name>A0ABQ2F1Q9_9DEIO</name>
<protein>
    <submittedName>
        <fullName evidence="2">Uncharacterized protein</fullName>
    </submittedName>
</protein>
<comment type="caution">
    <text evidence="2">The sequence shown here is derived from an EMBL/GenBank/DDBJ whole genome shotgun (WGS) entry which is preliminary data.</text>
</comment>
<gene>
    <name evidence="2" type="ORF">GCM10008955_28740</name>
</gene>
<keyword evidence="1" id="KW-0472">Membrane</keyword>
<accession>A0ABQ2F1Q9</accession>
<evidence type="ECO:0000256" key="1">
    <source>
        <dbReference type="SAM" id="Phobius"/>
    </source>
</evidence>
<dbReference type="Proteomes" id="UP000647587">
    <property type="component" value="Unassembled WGS sequence"/>
</dbReference>
<keyword evidence="1" id="KW-1133">Transmembrane helix</keyword>
<keyword evidence="3" id="KW-1185">Reference proteome</keyword>
<reference evidence="3" key="1">
    <citation type="journal article" date="2019" name="Int. J. Syst. Evol. Microbiol.">
        <title>The Global Catalogue of Microorganisms (GCM) 10K type strain sequencing project: providing services to taxonomists for standard genome sequencing and annotation.</title>
        <authorList>
            <consortium name="The Broad Institute Genomics Platform"/>
            <consortium name="The Broad Institute Genome Sequencing Center for Infectious Disease"/>
            <person name="Wu L."/>
            <person name="Ma J."/>
        </authorList>
    </citation>
    <scope>NUCLEOTIDE SEQUENCE [LARGE SCALE GENOMIC DNA]</scope>
    <source>
        <strain evidence="3">JCM 30331</strain>
    </source>
</reference>
<organism evidence="2 3">
    <name type="scientific">Deinococcus malanensis</name>
    <dbReference type="NCBI Taxonomy" id="1706855"/>
    <lineage>
        <taxon>Bacteria</taxon>
        <taxon>Thermotogati</taxon>
        <taxon>Deinococcota</taxon>
        <taxon>Deinococci</taxon>
        <taxon>Deinococcales</taxon>
        <taxon>Deinococcaceae</taxon>
        <taxon>Deinococcus</taxon>
    </lineage>
</organism>
<proteinExistence type="predicted"/>
<keyword evidence="1" id="KW-0812">Transmembrane</keyword>